<reference evidence="1" key="1">
    <citation type="submission" date="2016-10" db="EMBL/GenBank/DDBJ databases">
        <authorList>
            <person name="Varghese N."/>
        </authorList>
    </citation>
    <scope>NUCLEOTIDE SEQUENCE</scope>
</reference>
<name>A0A218MMR2_9VIRU</name>
<proteinExistence type="predicted"/>
<organism evidence="1">
    <name type="scientific">uncultured virus</name>
    <dbReference type="NCBI Taxonomy" id="340016"/>
    <lineage>
        <taxon>Viruses</taxon>
        <taxon>environmental samples</taxon>
    </lineage>
</organism>
<dbReference type="EMBL" id="KY052840">
    <property type="protein sequence ID" value="ASF00521.1"/>
    <property type="molecule type" value="Genomic_DNA"/>
</dbReference>
<protein>
    <submittedName>
        <fullName evidence="1">Uncharacterized protein</fullName>
    </submittedName>
</protein>
<accession>A0A218MMR2</accession>
<reference evidence="1" key="2">
    <citation type="journal article" date="2017" name="Nat. Commun.">
        <title>Single-virus genomics reveals hidden cosmopolitan and abundant viruses.</title>
        <authorList>
            <person name="Martinez-Hernandez F."/>
            <person name="Fornas O."/>
            <person name="Lluesma Gomez M."/>
            <person name="Bolduc B."/>
            <person name="de la Cruz Pena M.J."/>
            <person name="Martinez J.M."/>
            <person name="Anton J."/>
            <person name="Gasol J.M."/>
            <person name="Rosselli R."/>
            <person name="Rodriguez-Valera F."/>
            <person name="Sullivan M.B."/>
            <person name="Acinas S.G."/>
            <person name="Martinez-Garcia M."/>
        </authorList>
    </citation>
    <scope>NUCLEOTIDE SEQUENCE</scope>
</reference>
<evidence type="ECO:0000313" key="1">
    <source>
        <dbReference type="EMBL" id="ASF00521.1"/>
    </source>
</evidence>
<sequence>MATLTPTITLTSTDATIDQLAFSVTDSLSVTSPLQSMSKVVATATGGDNIVVPLTGGTITYFYCRHTGTTDGTTATTQLVDVEETGDAAFARLGPGEFMFLPFCHHAGNVGIQFQVAHASNVQMEYAFWTKS</sequence>